<name>A0A2A2H309_METBR</name>
<proteinExistence type="predicted"/>
<protein>
    <submittedName>
        <fullName evidence="1">Uncharacterized protein</fullName>
    </submittedName>
</protein>
<dbReference type="AlphaFoldDB" id="A0A2A2H309"/>
<evidence type="ECO:0000313" key="2">
    <source>
        <dbReference type="Proteomes" id="UP000217784"/>
    </source>
</evidence>
<organism evidence="1 2">
    <name type="scientific">Methanobacterium bryantii</name>
    <dbReference type="NCBI Taxonomy" id="2161"/>
    <lineage>
        <taxon>Archaea</taxon>
        <taxon>Methanobacteriati</taxon>
        <taxon>Methanobacteriota</taxon>
        <taxon>Methanomada group</taxon>
        <taxon>Methanobacteria</taxon>
        <taxon>Methanobacteriales</taxon>
        <taxon>Methanobacteriaceae</taxon>
        <taxon>Methanobacterium</taxon>
    </lineage>
</organism>
<reference evidence="1 2" key="1">
    <citation type="journal article" date="2017" name="BMC Genomics">
        <title>Genomic analysis of methanogenic archaea reveals a shift towards energy conservation.</title>
        <authorList>
            <person name="Gilmore S.P."/>
            <person name="Henske J.K."/>
            <person name="Sexton J.A."/>
            <person name="Solomon K.V."/>
            <person name="Seppala S."/>
            <person name="Yoo J.I."/>
            <person name="Huyett L.M."/>
            <person name="Pressman A."/>
            <person name="Cogan J.Z."/>
            <person name="Kivenson V."/>
            <person name="Peng X."/>
            <person name="Tan Y."/>
            <person name="Valentine D.L."/>
            <person name="O'Malley M.A."/>
        </authorList>
    </citation>
    <scope>NUCLEOTIDE SEQUENCE [LARGE SCALE GENOMIC DNA]</scope>
    <source>
        <strain evidence="1 2">M.o.H.</strain>
    </source>
</reference>
<dbReference type="EMBL" id="LMVM01000037">
    <property type="protein sequence ID" value="PAV03690.1"/>
    <property type="molecule type" value="Genomic_DNA"/>
</dbReference>
<dbReference type="RefSeq" id="WP_069583176.1">
    <property type="nucleotide sequence ID" value="NZ_LMVM01000037.1"/>
</dbReference>
<gene>
    <name evidence="1" type="ORF">ASJ80_01615</name>
</gene>
<keyword evidence="2" id="KW-1185">Reference proteome</keyword>
<comment type="caution">
    <text evidence="1">The sequence shown here is derived from an EMBL/GenBank/DDBJ whole genome shotgun (WGS) entry which is preliminary data.</text>
</comment>
<evidence type="ECO:0000313" key="1">
    <source>
        <dbReference type="EMBL" id="PAV03690.1"/>
    </source>
</evidence>
<dbReference type="Proteomes" id="UP000217784">
    <property type="component" value="Unassembled WGS sequence"/>
</dbReference>
<dbReference type="OrthoDB" id="68095at2157"/>
<sequence>MKAKKLKIYIKTSKFSVPIPALRFSTLRWISKLIIKYSPSKMRTGWLPQSAEYENIESILKNITCKDVDQLIDQLKQEEPFEMVDIETYDEDEGKTVVKIYTVG</sequence>
<accession>A0A2A2H309</accession>